<name>A0A6C0AYI9_9ZZZZ</name>
<sequence length="92" mass="11074">MKYKPGDFSFVYIYQNIFEYDYSIVDKIGKLAWDKLKRFDEASYNNYIVEIINNSLYPGHSSKTYKLSIQNLKCIAIHGWDYFVENYEQNLF</sequence>
<reference evidence="1" key="1">
    <citation type="journal article" date="2020" name="Nature">
        <title>Giant virus diversity and host interactions through global metagenomics.</title>
        <authorList>
            <person name="Schulz F."/>
            <person name="Roux S."/>
            <person name="Paez-Espino D."/>
            <person name="Jungbluth S."/>
            <person name="Walsh D.A."/>
            <person name="Denef V.J."/>
            <person name="McMahon K.D."/>
            <person name="Konstantinidis K.T."/>
            <person name="Eloe-Fadrosh E.A."/>
            <person name="Kyrpides N.C."/>
            <person name="Woyke T."/>
        </authorList>
    </citation>
    <scope>NUCLEOTIDE SEQUENCE</scope>
    <source>
        <strain evidence="1">GVMAG-M-3300009182-67</strain>
    </source>
</reference>
<proteinExistence type="predicted"/>
<dbReference type="EMBL" id="MN739039">
    <property type="protein sequence ID" value="QHS85025.1"/>
    <property type="molecule type" value="Genomic_DNA"/>
</dbReference>
<dbReference type="AlphaFoldDB" id="A0A6C0AYI9"/>
<accession>A0A6C0AYI9</accession>
<protein>
    <submittedName>
        <fullName evidence="1">Uncharacterized protein</fullName>
    </submittedName>
</protein>
<organism evidence="1">
    <name type="scientific">viral metagenome</name>
    <dbReference type="NCBI Taxonomy" id="1070528"/>
    <lineage>
        <taxon>unclassified sequences</taxon>
        <taxon>metagenomes</taxon>
        <taxon>organismal metagenomes</taxon>
    </lineage>
</organism>
<evidence type="ECO:0000313" key="1">
    <source>
        <dbReference type="EMBL" id="QHS85025.1"/>
    </source>
</evidence>